<name>A0A484I791_9ARCH</name>
<keyword evidence="3" id="KW-0689">Ribosomal protein</keyword>
<dbReference type="GO" id="GO:0005840">
    <property type="term" value="C:ribosome"/>
    <property type="evidence" value="ECO:0007669"/>
    <property type="project" value="UniProtKB-KW"/>
</dbReference>
<keyword evidence="1" id="KW-0547">Nucleotide-binding</keyword>
<keyword evidence="4" id="KW-1185">Reference proteome</keyword>
<dbReference type="Pfam" id="PF08443">
    <property type="entry name" value="RimK"/>
    <property type="match status" value="1"/>
</dbReference>
<accession>A0A484I791</accession>
<dbReference type="GO" id="GO:0018169">
    <property type="term" value="F:ribosomal S6-glutamic acid ligase activity"/>
    <property type="evidence" value="ECO:0007669"/>
    <property type="project" value="TreeGrafter"/>
</dbReference>
<dbReference type="KEGG" id="nfn:NFRAN_0654"/>
<evidence type="ECO:0000259" key="2">
    <source>
        <dbReference type="PROSITE" id="PS50975"/>
    </source>
</evidence>
<dbReference type="GO" id="GO:0005737">
    <property type="term" value="C:cytoplasm"/>
    <property type="evidence" value="ECO:0007669"/>
    <property type="project" value="TreeGrafter"/>
</dbReference>
<reference evidence="3 4" key="1">
    <citation type="submission" date="2019-02" db="EMBL/GenBank/DDBJ databases">
        <authorList>
            <person name="Lehtovirta-Morley E L."/>
        </authorList>
    </citation>
    <scope>NUCLEOTIDE SEQUENCE [LARGE SCALE GENOMIC DNA]</scope>
    <source>
        <strain evidence="3">NFRAN1</strain>
    </source>
</reference>
<dbReference type="SUPFAM" id="SSF56059">
    <property type="entry name" value="Glutathione synthetase ATP-binding domain-like"/>
    <property type="match status" value="1"/>
</dbReference>
<dbReference type="Gene3D" id="3.30.470.20">
    <property type="entry name" value="ATP-grasp fold, B domain"/>
    <property type="match status" value="1"/>
</dbReference>
<sequence>MTKRPLMFNFLQKLDYKDVLRRNTNPLELLDKLNISDTGSNQVSPKVLILTKKLDIEADVIGIKLLKNGIDYIKINEEDIPLDFGVEFRVGSKRELFLKLRHKEILAENIKVVLFRYFDPKFLKYLDGIHQMFFEQQWYQLLNCLQTSLMCQWINNPKNTFEAENRLYQLKVAQDLGFRIPDTSITNIPFSGIKFFDQCSKNIVAKVLHHHEIVYDEYSYRFPTSVINSNHFLESDELKYAPVILQERIDISEEIRITVVDQKVYPVRITANKYKNNYSDLHKIEEKFLNFERISIEKNLEKLCINLNRKMGLLLSSIDLVVNKKGEIHFLEINPIGDWNWLEKHVDLGIADSISELISRFVEK</sequence>
<evidence type="ECO:0000313" key="3">
    <source>
        <dbReference type="EMBL" id="VFJ12976.1"/>
    </source>
</evidence>
<protein>
    <submittedName>
        <fullName evidence="3">Ribosomal protein S6--L-glutamate ligase</fullName>
    </submittedName>
</protein>
<dbReference type="PANTHER" id="PTHR21621:SF7">
    <property type="entry name" value="RIBOSOMAL PROTEIN BS6--L-GLUTAMATE LIGASE"/>
    <property type="match status" value="1"/>
</dbReference>
<keyword evidence="1" id="KW-0067">ATP-binding</keyword>
<dbReference type="EMBL" id="LR216287">
    <property type="protein sequence ID" value="VFJ12976.1"/>
    <property type="molecule type" value="Genomic_DNA"/>
</dbReference>
<dbReference type="Proteomes" id="UP000294299">
    <property type="component" value="Chromosome NFRAN"/>
</dbReference>
<dbReference type="InterPro" id="IPR013651">
    <property type="entry name" value="ATP-grasp_RimK-type"/>
</dbReference>
<gene>
    <name evidence="3" type="primary">rimK</name>
    <name evidence="3" type="ORF">NFRAN_0654</name>
</gene>
<proteinExistence type="predicted"/>
<organism evidence="3 4">
    <name type="scientific">Candidatus Nitrosocosmicus franklandianus</name>
    <dbReference type="NCBI Taxonomy" id="1798806"/>
    <lineage>
        <taxon>Archaea</taxon>
        <taxon>Nitrososphaerota</taxon>
        <taxon>Nitrososphaeria</taxon>
        <taxon>Nitrososphaerales</taxon>
        <taxon>Nitrososphaeraceae</taxon>
        <taxon>Candidatus Nitrosocosmicus</taxon>
    </lineage>
</organism>
<evidence type="ECO:0000256" key="1">
    <source>
        <dbReference type="PROSITE-ProRule" id="PRU00409"/>
    </source>
</evidence>
<keyword evidence="3" id="KW-0687">Ribonucleoprotein</keyword>
<dbReference type="RefSeq" id="WP_134482965.1">
    <property type="nucleotide sequence ID" value="NZ_LR216287.1"/>
</dbReference>
<dbReference type="PANTHER" id="PTHR21621">
    <property type="entry name" value="RIBOSOMAL PROTEIN S6 MODIFICATION PROTEIN"/>
    <property type="match status" value="1"/>
</dbReference>
<dbReference type="GO" id="GO:0009432">
    <property type="term" value="P:SOS response"/>
    <property type="evidence" value="ECO:0007669"/>
    <property type="project" value="TreeGrafter"/>
</dbReference>
<evidence type="ECO:0000313" key="4">
    <source>
        <dbReference type="Proteomes" id="UP000294299"/>
    </source>
</evidence>
<feature type="domain" description="ATP-grasp" evidence="2">
    <location>
        <begin position="170"/>
        <end position="363"/>
    </location>
</feature>
<dbReference type="AlphaFoldDB" id="A0A484I791"/>
<dbReference type="OrthoDB" id="33241at2157"/>
<keyword evidence="3" id="KW-0436">Ligase</keyword>
<dbReference type="PROSITE" id="PS50975">
    <property type="entry name" value="ATP_GRASP"/>
    <property type="match status" value="1"/>
</dbReference>
<dbReference type="GO" id="GO:0005524">
    <property type="term" value="F:ATP binding"/>
    <property type="evidence" value="ECO:0007669"/>
    <property type="project" value="UniProtKB-UniRule"/>
</dbReference>
<dbReference type="GO" id="GO:0046872">
    <property type="term" value="F:metal ion binding"/>
    <property type="evidence" value="ECO:0007669"/>
    <property type="project" value="InterPro"/>
</dbReference>
<dbReference type="GeneID" id="39420153"/>
<dbReference type="InterPro" id="IPR011761">
    <property type="entry name" value="ATP-grasp"/>
</dbReference>